<organism evidence="5 6">
    <name type="scientific">Arachis hypogaea</name>
    <name type="common">Peanut</name>
    <dbReference type="NCBI Taxonomy" id="3818"/>
    <lineage>
        <taxon>Eukaryota</taxon>
        <taxon>Viridiplantae</taxon>
        <taxon>Streptophyta</taxon>
        <taxon>Embryophyta</taxon>
        <taxon>Tracheophyta</taxon>
        <taxon>Spermatophyta</taxon>
        <taxon>Magnoliopsida</taxon>
        <taxon>eudicotyledons</taxon>
        <taxon>Gunneridae</taxon>
        <taxon>Pentapetalae</taxon>
        <taxon>rosids</taxon>
        <taxon>fabids</taxon>
        <taxon>Fabales</taxon>
        <taxon>Fabaceae</taxon>
        <taxon>Papilionoideae</taxon>
        <taxon>50 kb inversion clade</taxon>
        <taxon>dalbergioids sensu lato</taxon>
        <taxon>Dalbergieae</taxon>
        <taxon>Pterocarpus clade</taxon>
        <taxon>Arachis</taxon>
    </lineage>
</organism>
<dbReference type="GO" id="GO:0006281">
    <property type="term" value="P:DNA repair"/>
    <property type="evidence" value="ECO:0007669"/>
    <property type="project" value="InterPro"/>
</dbReference>
<comment type="caution">
    <text evidence="5">The sequence shown here is derived from an EMBL/GenBank/DDBJ whole genome shotgun (WGS) entry which is preliminary data.</text>
</comment>
<dbReference type="GO" id="GO:0003824">
    <property type="term" value="F:catalytic activity"/>
    <property type="evidence" value="ECO:0007669"/>
    <property type="project" value="InterPro"/>
</dbReference>
<dbReference type="GO" id="GO:0005634">
    <property type="term" value="C:nucleus"/>
    <property type="evidence" value="ECO:0007669"/>
    <property type="project" value="UniProtKB-SubCell"/>
</dbReference>
<feature type="region of interest" description="Disordered" evidence="4">
    <location>
        <begin position="159"/>
        <end position="184"/>
    </location>
</feature>
<dbReference type="InterPro" id="IPR011257">
    <property type="entry name" value="DNA_glycosylase"/>
</dbReference>
<dbReference type="EMBL" id="SDMP01000004">
    <property type="protein sequence ID" value="RYR62219.1"/>
    <property type="molecule type" value="Genomic_DNA"/>
</dbReference>
<dbReference type="Gene3D" id="1.10.340.30">
    <property type="entry name" value="Hypothetical protein, domain 2"/>
    <property type="match status" value="1"/>
</dbReference>
<proteinExistence type="predicted"/>
<dbReference type="PANTHER" id="PTHR15074:SF0">
    <property type="entry name" value="METHYL-CPG-BINDING DOMAIN PROTEIN 4-LIKE PROTEIN"/>
    <property type="match status" value="1"/>
</dbReference>
<dbReference type="FunFam" id="1.10.340.30:FF:000007">
    <property type="entry name" value="Methyl-CpG-binding domain protein 4"/>
    <property type="match status" value="1"/>
</dbReference>
<accession>A0A445DGC2</accession>
<reference evidence="5 6" key="1">
    <citation type="submission" date="2019-01" db="EMBL/GenBank/DDBJ databases">
        <title>Sequencing of cultivated peanut Arachis hypogaea provides insights into genome evolution and oil improvement.</title>
        <authorList>
            <person name="Chen X."/>
        </authorList>
    </citation>
    <scope>NUCLEOTIDE SEQUENCE [LARGE SCALE GENOMIC DNA]</scope>
    <source>
        <strain evidence="6">cv. Fuhuasheng</strain>
        <tissue evidence="5">Leaves</tissue>
    </source>
</reference>
<evidence type="ECO:0008006" key="7">
    <source>
        <dbReference type="Google" id="ProtNLM"/>
    </source>
</evidence>
<evidence type="ECO:0000313" key="5">
    <source>
        <dbReference type="EMBL" id="RYR62219.1"/>
    </source>
</evidence>
<feature type="region of interest" description="Disordered" evidence="4">
    <location>
        <begin position="43"/>
        <end position="62"/>
    </location>
</feature>
<keyword evidence="3" id="KW-0175">Coiled coil</keyword>
<evidence type="ECO:0000313" key="6">
    <source>
        <dbReference type="Proteomes" id="UP000289738"/>
    </source>
</evidence>
<feature type="compositionally biased region" description="Basic and acidic residues" evidence="4">
    <location>
        <begin position="159"/>
        <end position="172"/>
    </location>
</feature>
<dbReference type="SUPFAM" id="SSF48150">
    <property type="entry name" value="DNA-glycosylase"/>
    <property type="match status" value="1"/>
</dbReference>
<evidence type="ECO:0000256" key="3">
    <source>
        <dbReference type="SAM" id="Coils"/>
    </source>
</evidence>
<evidence type="ECO:0000256" key="4">
    <source>
        <dbReference type="SAM" id="MobiDB-lite"/>
    </source>
</evidence>
<feature type="region of interest" description="Disordered" evidence="4">
    <location>
        <begin position="381"/>
        <end position="409"/>
    </location>
</feature>
<comment type="subcellular location">
    <subcellularLocation>
        <location evidence="1">Nucleus</location>
    </subcellularLocation>
</comment>
<dbReference type="GO" id="GO:0003677">
    <property type="term" value="F:DNA binding"/>
    <property type="evidence" value="ECO:0007669"/>
    <property type="project" value="InterPro"/>
</dbReference>
<name>A0A445DGC2_ARAHY</name>
<feature type="compositionally biased region" description="Basic and acidic residues" evidence="4">
    <location>
        <begin position="766"/>
        <end position="777"/>
    </location>
</feature>
<dbReference type="AlphaFoldDB" id="A0A445DGC2"/>
<protein>
    <recommendedName>
        <fullName evidence="7">HhH-GPD domain-containing protein</fullName>
    </recommendedName>
</protein>
<evidence type="ECO:0000256" key="2">
    <source>
        <dbReference type="ARBA" id="ARBA00023242"/>
    </source>
</evidence>
<keyword evidence="6" id="KW-1185">Reference proteome</keyword>
<dbReference type="InterPro" id="IPR045138">
    <property type="entry name" value="MeCP2/MBD4"/>
</dbReference>
<sequence length="939" mass="106266">MKRMEHGYILALPAPKQKEGDVITEVKSNWKKRVVDSKGTTPVEDYIQRSGNEIGTGETKPKREFESATWISATPKYGEEVATGSRKAKRKRYTKKNVLVEDSMVLPLFQSNNENVDADLIDYDTEVGSIALPDSGISFLKDKPLQEIGSEVEAGNVKFEKEKKKRAGDGKMQDSGNDAEEADAKKARPLATFRYVSPYFHNDGGKKIKQLGFESCDDSVALTTTSRDFSENEQRESGKDVASIAVRPKGRRKPKYEEISKEHSEVRRVSPYFQNNNMKKTVYEEVADKKHDFQLVPSVGTHGDILQDNLGDNEDILVNSMIKSKKHEPVEEHQIQRVSPIFQINSEKLDSKSHWHDCETRSVSLYTNGCFLEDNLTQNGKIKSKKKQTATTDKLHENRSAAETSGVSPNTKMFDQKIIAHDAVIPVFPCSNKDGVAIKSWKRRKSVNQRTDVEQDEIRKVSPYFLNDNEKKTVSVESLDHEGKFDSVASGACGVIIQDNEHIIAKRIKPKVKKPSKKHTMLQHAHTRKVSPFFQSGNEWKADDESCYSGEIGSIALSGSGGSFPKDMLLEDLNGKIKSKEKKKTIADKLQENRNKIENSNINYKKKVPKVRKILVNGAVIYVSPYFHNASGKKNNVKTLNDEGKSEVIALHTSQNIMDDISQETHNMRKHKQRGKHESHLGSVALTAASGNLFEAGQQESKNEVGTVKILPKKRKSKRPKALQDADIKVSPYFQNQWLVGCEQVDKAKKGRKKCNIINKQLSAEEKKDEAYKKRTPDNTWKPPRSPFNLLQEPHAYDPWRVLVICMLLNRTTGGQAGPVILDLFNLCPDAKSCTQVEQEKIEEIIKSLGLQKKRSRMLQRFSEEYLNGNWTHVTQLHGVGKYAADAYAIFCTGKWDRVTPTDHMLNHYWEFLHETHGMGYDEELDEMKISEENVISNM</sequence>
<gene>
    <name evidence="5" type="ORF">Ahy_A04g019633</name>
</gene>
<dbReference type="PANTHER" id="PTHR15074">
    <property type="entry name" value="METHYL-CPG-BINDING PROTEIN"/>
    <property type="match status" value="1"/>
</dbReference>
<dbReference type="Proteomes" id="UP000289738">
    <property type="component" value="Chromosome A04"/>
</dbReference>
<feature type="region of interest" description="Disordered" evidence="4">
    <location>
        <begin position="766"/>
        <end position="787"/>
    </location>
</feature>
<evidence type="ECO:0000256" key="1">
    <source>
        <dbReference type="ARBA" id="ARBA00004123"/>
    </source>
</evidence>
<dbReference type="STRING" id="3818.A0A445DGC2"/>
<feature type="coiled-coil region" evidence="3">
    <location>
        <begin position="580"/>
        <end position="607"/>
    </location>
</feature>
<keyword evidence="2" id="KW-0539">Nucleus</keyword>